<organism evidence="2 3">
    <name type="scientific">Dyella agri</name>
    <dbReference type="NCBI Taxonomy" id="1926869"/>
    <lineage>
        <taxon>Bacteria</taxon>
        <taxon>Pseudomonadati</taxon>
        <taxon>Pseudomonadota</taxon>
        <taxon>Gammaproteobacteria</taxon>
        <taxon>Lysobacterales</taxon>
        <taxon>Rhodanobacteraceae</taxon>
        <taxon>Dyella</taxon>
    </lineage>
</organism>
<proteinExistence type="predicted"/>
<name>A0ABW8KDI7_9GAMM</name>
<evidence type="ECO:0000313" key="3">
    <source>
        <dbReference type="Proteomes" id="UP001620397"/>
    </source>
</evidence>
<accession>A0ABW8KDI7</accession>
<dbReference type="EMBL" id="JADIKL010000002">
    <property type="protein sequence ID" value="MFK2930191.1"/>
    <property type="molecule type" value="Genomic_DNA"/>
</dbReference>
<reference evidence="2 3" key="1">
    <citation type="submission" date="2020-10" db="EMBL/GenBank/DDBJ databases">
        <title>Phylogeny of dyella-like bacteria.</title>
        <authorList>
            <person name="Fu J."/>
        </authorList>
    </citation>
    <scope>NUCLEOTIDE SEQUENCE [LARGE SCALE GENOMIC DNA]</scope>
    <source>
        <strain evidence="2 3">DKC-1</strain>
    </source>
</reference>
<feature type="chain" id="PRO_5045577740" description="DUF3828 domain-containing protein" evidence="1">
    <location>
        <begin position="21"/>
        <end position="317"/>
    </location>
</feature>
<evidence type="ECO:0000313" key="2">
    <source>
        <dbReference type="EMBL" id="MFK2930191.1"/>
    </source>
</evidence>
<feature type="signal peptide" evidence="1">
    <location>
        <begin position="1"/>
        <end position="20"/>
    </location>
</feature>
<comment type="caution">
    <text evidence="2">The sequence shown here is derived from an EMBL/GenBank/DDBJ whole genome shotgun (WGS) entry which is preliminary data.</text>
</comment>
<keyword evidence="1" id="KW-0732">Signal</keyword>
<keyword evidence="3" id="KW-1185">Reference proteome</keyword>
<gene>
    <name evidence="2" type="ORF">ISP14_05235</name>
</gene>
<protein>
    <recommendedName>
        <fullName evidence="4">DUF3828 domain-containing protein</fullName>
    </recommendedName>
</protein>
<evidence type="ECO:0008006" key="4">
    <source>
        <dbReference type="Google" id="ProtNLM"/>
    </source>
</evidence>
<dbReference type="PROSITE" id="PS51257">
    <property type="entry name" value="PROKAR_LIPOPROTEIN"/>
    <property type="match status" value="1"/>
</dbReference>
<dbReference type="Proteomes" id="UP001620397">
    <property type="component" value="Unassembled WGS sequence"/>
</dbReference>
<dbReference type="RefSeq" id="WP_404536843.1">
    <property type="nucleotide sequence ID" value="NZ_JADIKL010000002.1"/>
</dbReference>
<evidence type="ECO:0000256" key="1">
    <source>
        <dbReference type="SAM" id="SignalP"/>
    </source>
</evidence>
<sequence length="317" mass="34102">MRFHSLRHALLPLFAVLALAACHSKDEASQVGGSTPEAAVQGSIDLLKAGNFDGLWKHALPPADYATLRTDWSRHTAANQPPVSAADKAKFDEAVQKLTGPDAENKLYAEMQPKLGQMEQQYKDQLPVMISVGDALLKNGVAQNKNLDSEQKAQANQLLDVLAPWAQQAPWFDQARAKQAVGVVVATARKLDLKSPEQLRTMDFDTAMAKYTTGYAGLKQLLTIYGLSVDEALDSVKLSTLSNKDGRAVVKIDYTLLGKPLSAESTLVQQDGRWYSESLISSVREAHERLQQPAAAGSTALAALPAPAVAASAATKN</sequence>